<dbReference type="GO" id="GO:0019843">
    <property type="term" value="F:rRNA binding"/>
    <property type="evidence" value="ECO:0007669"/>
    <property type="project" value="UniProtKB-UniRule"/>
</dbReference>
<feature type="domain" description="Large ribosomal subunit protein uL5 N-terminal" evidence="7">
    <location>
        <begin position="26"/>
        <end position="79"/>
    </location>
</feature>
<dbReference type="AlphaFoldDB" id="A0A2M7X3B3"/>
<dbReference type="GO" id="GO:0000049">
    <property type="term" value="F:tRNA binding"/>
    <property type="evidence" value="ECO:0007669"/>
    <property type="project" value="UniProtKB-UniRule"/>
</dbReference>
<comment type="function">
    <text evidence="5">This is 1 of the proteins that bind and probably mediate the attachment of the 5S RNA into the large ribosomal subunit, where it forms part of the central protuberance. In the 70S ribosome it contacts protein S13 of the 30S subunit (bridge B1b), connecting the 2 subunits; this bridge is implicated in subunit movement. Contacts the P site tRNA; the 5S rRNA and some of its associated proteins might help stabilize positioning of ribosome-bound tRNAs.</text>
</comment>
<dbReference type="InterPro" id="IPR002132">
    <property type="entry name" value="Ribosomal_uL5"/>
</dbReference>
<keyword evidence="5" id="KW-0820">tRNA-binding</keyword>
<keyword evidence="2 5" id="KW-0689">Ribosomal protein</keyword>
<evidence type="ECO:0000313" key="10">
    <source>
        <dbReference type="Proteomes" id="UP000230683"/>
    </source>
</evidence>
<evidence type="ECO:0000256" key="1">
    <source>
        <dbReference type="ARBA" id="ARBA00008553"/>
    </source>
</evidence>
<comment type="similarity">
    <text evidence="1 5 6">Belongs to the universal ribosomal protein uL5 family.</text>
</comment>
<dbReference type="InterPro" id="IPR031310">
    <property type="entry name" value="Ribosomal_uL5_N"/>
</dbReference>
<keyword evidence="3 5" id="KW-0687">Ribonucleoprotein</keyword>
<comment type="subunit">
    <text evidence="5">Part of the 50S ribosomal subunit; part of the 5S rRNA/L5/L18/L25 subcomplex. Contacts the 5S rRNA and the P site tRNA. Forms a bridge to the 30S subunit in the 70S ribosome.</text>
</comment>
<gene>
    <name evidence="5" type="primary">rplE</name>
    <name evidence="9" type="ORF">CO178_01855</name>
</gene>
<dbReference type="GO" id="GO:0003735">
    <property type="term" value="F:structural constituent of ribosome"/>
    <property type="evidence" value="ECO:0007669"/>
    <property type="project" value="InterPro"/>
</dbReference>
<dbReference type="HAMAP" id="MF_01333_B">
    <property type="entry name" value="Ribosomal_uL5_B"/>
    <property type="match status" value="1"/>
</dbReference>
<evidence type="ECO:0000313" key="9">
    <source>
        <dbReference type="EMBL" id="PJA40637.1"/>
    </source>
</evidence>
<dbReference type="FunFam" id="3.30.1440.10:FF:000001">
    <property type="entry name" value="50S ribosomal protein L5"/>
    <property type="match status" value="1"/>
</dbReference>
<evidence type="ECO:0000256" key="2">
    <source>
        <dbReference type="ARBA" id="ARBA00022980"/>
    </source>
</evidence>
<dbReference type="GO" id="GO:0006412">
    <property type="term" value="P:translation"/>
    <property type="evidence" value="ECO:0007669"/>
    <property type="project" value="UniProtKB-UniRule"/>
</dbReference>
<dbReference type="Gene3D" id="3.30.1440.10">
    <property type="match status" value="1"/>
</dbReference>
<dbReference type="InterPro" id="IPR022803">
    <property type="entry name" value="Ribosomal_uL5_dom_sf"/>
</dbReference>
<name>A0A2M7X3B3_UNCKA</name>
<dbReference type="GO" id="GO:1990904">
    <property type="term" value="C:ribonucleoprotein complex"/>
    <property type="evidence" value="ECO:0007669"/>
    <property type="project" value="UniProtKB-KW"/>
</dbReference>
<keyword evidence="5" id="KW-0694">RNA-binding</keyword>
<dbReference type="InterPro" id="IPR031309">
    <property type="entry name" value="Ribosomal_uL5_C"/>
</dbReference>
<evidence type="ECO:0000256" key="3">
    <source>
        <dbReference type="ARBA" id="ARBA00023274"/>
    </source>
</evidence>
<dbReference type="InterPro" id="IPR020930">
    <property type="entry name" value="Ribosomal_uL5_bac-type"/>
</dbReference>
<evidence type="ECO:0000256" key="6">
    <source>
        <dbReference type="RuleBase" id="RU003930"/>
    </source>
</evidence>
<feature type="domain" description="Large ribosomal subunit protein uL5 C-terminal" evidence="8">
    <location>
        <begin position="85"/>
        <end position="176"/>
    </location>
</feature>
<protein>
    <recommendedName>
        <fullName evidence="4 5">Large ribosomal subunit protein uL5</fullName>
    </recommendedName>
</protein>
<dbReference type="Proteomes" id="UP000230683">
    <property type="component" value="Unassembled WGS sequence"/>
</dbReference>
<dbReference type="GO" id="GO:0005840">
    <property type="term" value="C:ribosome"/>
    <property type="evidence" value="ECO:0007669"/>
    <property type="project" value="UniProtKB-KW"/>
</dbReference>
<dbReference type="PIRSF" id="PIRSF002161">
    <property type="entry name" value="Ribosomal_L5"/>
    <property type="match status" value="1"/>
</dbReference>
<accession>A0A2M7X3B3</accession>
<evidence type="ECO:0000256" key="4">
    <source>
        <dbReference type="ARBA" id="ARBA00035245"/>
    </source>
</evidence>
<organism evidence="9 10">
    <name type="scientific">candidate division WWE3 bacterium CG_4_9_14_3_um_filter_34_6</name>
    <dbReference type="NCBI Taxonomy" id="1975079"/>
    <lineage>
        <taxon>Bacteria</taxon>
        <taxon>Katanobacteria</taxon>
    </lineage>
</organism>
<evidence type="ECO:0000259" key="7">
    <source>
        <dbReference type="Pfam" id="PF00281"/>
    </source>
</evidence>
<dbReference type="PANTHER" id="PTHR11994">
    <property type="entry name" value="60S RIBOSOMAL PROTEIN L11-RELATED"/>
    <property type="match status" value="1"/>
</dbReference>
<reference evidence="10" key="1">
    <citation type="submission" date="2017-09" db="EMBL/GenBank/DDBJ databases">
        <title>Depth-based differentiation of microbial function through sediment-hosted aquifers and enrichment of novel symbionts in the deep terrestrial subsurface.</title>
        <authorList>
            <person name="Probst A.J."/>
            <person name="Ladd B."/>
            <person name="Jarett J.K."/>
            <person name="Geller-Mcgrath D.E."/>
            <person name="Sieber C.M.K."/>
            <person name="Emerson J.B."/>
            <person name="Anantharaman K."/>
            <person name="Thomas B.C."/>
            <person name="Malmstrom R."/>
            <person name="Stieglmeier M."/>
            <person name="Klingl A."/>
            <person name="Woyke T."/>
            <person name="Ryan C.M."/>
            <person name="Banfield J.F."/>
        </authorList>
    </citation>
    <scope>NUCLEOTIDE SEQUENCE [LARGE SCALE GENOMIC DNA]</scope>
</reference>
<proteinExistence type="inferred from homology"/>
<dbReference type="Pfam" id="PF00673">
    <property type="entry name" value="Ribosomal_L5_C"/>
    <property type="match status" value="1"/>
</dbReference>
<evidence type="ECO:0000256" key="5">
    <source>
        <dbReference type="HAMAP-Rule" id="MF_01333"/>
    </source>
</evidence>
<comment type="caution">
    <text evidence="9">The sequence shown here is derived from an EMBL/GenBank/DDBJ whole genome shotgun (WGS) entry which is preliminary data.</text>
</comment>
<dbReference type="NCBIfam" id="NF000585">
    <property type="entry name" value="PRK00010.1"/>
    <property type="match status" value="1"/>
</dbReference>
<dbReference type="EMBL" id="PFWY01000084">
    <property type="protein sequence ID" value="PJA40637.1"/>
    <property type="molecule type" value="Genomic_DNA"/>
</dbReference>
<sequence>MSIKEDFNAKLKTELTKDLGLSSISAVPVIKAITLNMGIGSNRENKAFVKEAIEELSAITGQKPVLRKAKSSISNFKLRKGQLAGLSVTLRGDRMWDFYEKFVKITLPRFKDFQGVSKKSFDGGGNYNIGIKEQSVFPEIDPNKILYNKPLQVTINTSAKNDEFGFKLLKALNMPFREGK</sequence>
<dbReference type="Pfam" id="PF00281">
    <property type="entry name" value="Ribosomal_L5"/>
    <property type="match status" value="1"/>
</dbReference>
<keyword evidence="5" id="KW-0699">rRNA-binding</keyword>
<evidence type="ECO:0000259" key="8">
    <source>
        <dbReference type="Pfam" id="PF00673"/>
    </source>
</evidence>
<dbReference type="SUPFAM" id="SSF55282">
    <property type="entry name" value="RL5-like"/>
    <property type="match status" value="1"/>
</dbReference>